<proteinExistence type="predicted"/>
<accession>F0P2S0</accession>
<sequence length="309" mass="36526">MSYINYKSEENSIYICKGHSKLFDSLKSESQNENFETLTNNGYFSGIKINNFLSERELDGIKCEEEFKTLLEKNNVPFLYIGQGPYGIERSGVLIEQTKSKRADFILNLPDLGTLLIDVKCKTRFGFKSNDKKYFYLFVSELEALYNLQKLILMPVWVAFYDREWIHNGKNNPFYFLPISVLYKFWKKMYDCFDNETQFNEISVIRIPYELLNKVEDDKIFFKVGYSNIDEELLRTFAIKNIGFNRKLKDRIKQTIRENDCYKSNLTHLLLKDSEDFFIRSEVNLAIENLIAKNIIDYQPRKKLSLVGE</sequence>
<keyword evidence="2" id="KW-1185">Reference proteome</keyword>
<gene>
    <name evidence="1" type="ordered locus">Weevi_0084</name>
</gene>
<organism evidence="1 2">
    <name type="scientific">Weeksella virosa (strain ATCC 43766 / DSM 16922 / JCM 21250 / CCUG 30538 / CDC 9751 / IAM 14551 / NBRC 16016 / NCTC 11634 / CL345/78)</name>
    <dbReference type="NCBI Taxonomy" id="865938"/>
    <lineage>
        <taxon>Bacteria</taxon>
        <taxon>Pseudomonadati</taxon>
        <taxon>Bacteroidota</taxon>
        <taxon>Flavobacteriia</taxon>
        <taxon>Flavobacteriales</taxon>
        <taxon>Weeksellaceae</taxon>
        <taxon>Weeksella</taxon>
    </lineage>
</organism>
<reference evidence="1 2" key="1">
    <citation type="journal article" date="2011" name="Stand. Genomic Sci.">
        <title>Complete genome sequence of Weeksella virosa type strain (9751).</title>
        <authorList>
            <person name="Lang E."/>
            <person name="Teshima H."/>
            <person name="Lucas S."/>
            <person name="Lapidus A."/>
            <person name="Hammon N."/>
            <person name="Deshpande S."/>
            <person name="Nolan M."/>
            <person name="Cheng J.F."/>
            <person name="Pitluck S."/>
            <person name="Liolios K."/>
            <person name="Pagani I."/>
            <person name="Mikhailova N."/>
            <person name="Ivanova N."/>
            <person name="Mavromatis K."/>
            <person name="Pati A."/>
            <person name="Tapia R."/>
            <person name="Han C."/>
            <person name="Goodwin L."/>
            <person name="Chen A."/>
            <person name="Palaniappan K."/>
            <person name="Land M."/>
            <person name="Hauser L."/>
            <person name="Chang Y.J."/>
            <person name="Jeffries C.D."/>
            <person name="Brambilla E.M."/>
            <person name="Kopitz M."/>
            <person name="Rohde M."/>
            <person name="Goker M."/>
            <person name="Tindall B.J."/>
            <person name="Detter J.C."/>
            <person name="Woyke T."/>
            <person name="Bristow J."/>
            <person name="Eisen J.A."/>
            <person name="Markowitz V."/>
            <person name="Hugenholtz P."/>
            <person name="Klenk H.P."/>
            <person name="Kyrpides N.C."/>
        </authorList>
    </citation>
    <scope>NUCLEOTIDE SEQUENCE [LARGE SCALE GENOMIC DNA]</scope>
    <source>
        <strain evidence="2">ATCC 43766 / DSM 16922 / JCM 21250 / NBRC 16016 / NCTC 11634 / CL345/78</strain>
    </source>
</reference>
<dbReference type="HOGENOM" id="CLU_900007_0_0_10"/>
<dbReference type="KEGG" id="wvi:Weevi_0084"/>
<dbReference type="RefSeq" id="WP_013597202.1">
    <property type="nucleotide sequence ID" value="NC_015144.1"/>
</dbReference>
<dbReference type="AlphaFoldDB" id="F0P2S0"/>
<dbReference type="OrthoDB" id="1416753at2"/>
<name>F0P2S0_WEEVC</name>
<dbReference type="EMBL" id="CP002455">
    <property type="protein sequence ID" value="ADX66810.1"/>
    <property type="molecule type" value="Genomic_DNA"/>
</dbReference>
<dbReference type="Proteomes" id="UP000008641">
    <property type="component" value="Chromosome"/>
</dbReference>
<protein>
    <submittedName>
        <fullName evidence="1">Uncharacterized protein</fullName>
    </submittedName>
</protein>
<evidence type="ECO:0000313" key="2">
    <source>
        <dbReference type="Proteomes" id="UP000008641"/>
    </source>
</evidence>
<evidence type="ECO:0000313" key="1">
    <source>
        <dbReference type="EMBL" id="ADX66810.1"/>
    </source>
</evidence>
<reference evidence="2" key="2">
    <citation type="journal article" date="2011" name="Stand. Genomic Sci.">
        <title>Complete genome sequence of Weeksella virosa type strain (9751T).</title>
        <authorList>
            <person name="Lang E."/>
            <person name="Teshima H."/>
            <person name="Lucas S."/>
            <person name="Lapidus A."/>
            <person name="Hammon N."/>
            <person name="Deshpande S."/>
            <person name="Nolan M."/>
            <person name="Cheng J."/>
            <person name="Pitluck S."/>
            <person name="Liolios K."/>
            <person name="Pagani I."/>
            <person name="Mikhailova N."/>
            <person name="Ivanova N."/>
            <person name="Mavromatis K."/>
            <person name="Pati A."/>
            <person name="Tapia R."/>
            <person name="Han C."/>
            <person name="Goodwin L."/>
            <person name="Chen A."/>
            <person name="Palaniappan K."/>
            <person name="Land M."/>
            <person name="Hauser L."/>
            <person name="Chang Y."/>
            <person name="Jeffries C."/>
            <person name="Brambilla E."/>
            <person name="Kopitz M."/>
            <person name="Rohde M."/>
            <person name="Goker M."/>
            <person name="Tindall B."/>
            <person name="Detter J."/>
            <person name="Woyke T."/>
            <person name="Bristow J."/>
            <person name="Eisen J."/>
            <person name="Markowitz V."/>
            <person name="Hugenholtz P."/>
            <person name="Klenk H."/>
            <person name="Kyrpides N."/>
        </authorList>
    </citation>
    <scope>NUCLEOTIDE SEQUENCE [LARGE SCALE GENOMIC DNA]</scope>
    <source>
        <strain evidence="2">ATCC 43766 / DSM 16922 / JCM 21250 / NBRC 16016 / NCTC 11634 / CL345/78</strain>
    </source>
</reference>